<evidence type="ECO:0000256" key="14">
    <source>
        <dbReference type="SAM" id="Phobius"/>
    </source>
</evidence>
<dbReference type="GO" id="GO:0001653">
    <property type="term" value="F:peptide receptor activity"/>
    <property type="evidence" value="ECO:0007669"/>
    <property type="project" value="TreeGrafter"/>
</dbReference>
<evidence type="ECO:0000256" key="3">
    <source>
        <dbReference type="ARBA" id="ARBA00004236"/>
    </source>
</evidence>
<dbReference type="EC" id="4.6.1.2" evidence="4"/>
<keyword evidence="7" id="KW-0732">Signal</keyword>
<dbReference type="Pfam" id="PF07714">
    <property type="entry name" value="PK_Tyr_Ser-Thr"/>
    <property type="match status" value="1"/>
</dbReference>
<comment type="caution">
    <text evidence="17">The sequence shown here is derived from an EMBL/GenBank/DDBJ whole genome shotgun (WGS) entry which is preliminary data.</text>
</comment>
<dbReference type="GO" id="GO:0004672">
    <property type="term" value="F:protein kinase activity"/>
    <property type="evidence" value="ECO:0007669"/>
    <property type="project" value="InterPro"/>
</dbReference>
<evidence type="ECO:0000256" key="11">
    <source>
        <dbReference type="ARBA" id="ARBA00023180"/>
    </source>
</evidence>
<evidence type="ECO:0000256" key="12">
    <source>
        <dbReference type="ARBA" id="ARBA00023239"/>
    </source>
</evidence>
<evidence type="ECO:0000256" key="2">
    <source>
        <dbReference type="ARBA" id="ARBA00004167"/>
    </source>
</evidence>
<feature type="domain" description="Guanylate cyclase" evidence="16">
    <location>
        <begin position="470"/>
        <end position="600"/>
    </location>
</feature>
<dbReference type="GO" id="GO:0035556">
    <property type="term" value="P:intracellular signal transduction"/>
    <property type="evidence" value="ECO:0007669"/>
    <property type="project" value="InterPro"/>
</dbReference>
<organism evidence="17 18">
    <name type="scientific">Steinernema carpocapsae</name>
    <name type="common">Entomopathogenic nematode</name>
    <dbReference type="NCBI Taxonomy" id="34508"/>
    <lineage>
        <taxon>Eukaryota</taxon>
        <taxon>Metazoa</taxon>
        <taxon>Ecdysozoa</taxon>
        <taxon>Nematoda</taxon>
        <taxon>Chromadorea</taxon>
        <taxon>Rhabditida</taxon>
        <taxon>Tylenchina</taxon>
        <taxon>Panagrolaimomorpha</taxon>
        <taxon>Strongyloidoidea</taxon>
        <taxon>Steinernematidae</taxon>
        <taxon>Steinernema</taxon>
    </lineage>
</organism>
<evidence type="ECO:0000256" key="4">
    <source>
        <dbReference type="ARBA" id="ARBA00012202"/>
    </source>
</evidence>
<evidence type="ECO:0000256" key="6">
    <source>
        <dbReference type="ARBA" id="ARBA00022692"/>
    </source>
</evidence>
<reference evidence="17 18" key="2">
    <citation type="journal article" date="2019" name="G3 (Bethesda)">
        <title>Hybrid Assembly of the Genome of the Entomopathogenic Nematode Steinernema carpocapsae Identifies the X-Chromosome.</title>
        <authorList>
            <person name="Serra L."/>
            <person name="Macchietto M."/>
            <person name="Macias-Munoz A."/>
            <person name="McGill C.J."/>
            <person name="Rodriguez I.M."/>
            <person name="Rodriguez B."/>
            <person name="Murad R."/>
            <person name="Mortazavi A."/>
        </authorList>
    </citation>
    <scope>NUCLEOTIDE SEQUENCE [LARGE SCALE GENOMIC DNA]</scope>
    <source>
        <strain evidence="17 18">ALL</strain>
    </source>
</reference>
<evidence type="ECO:0000256" key="5">
    <source>
        <dbReference type="ARBA" id="ARBA00022475"/>
    </source>
</evidence>
<name>A0A4U5M6P7_STECR</name>
<accession>A0A4U5M6P7</accession>
<dbReference type="GO" id="GO:0004016">
    <property type="term" value="F:adenylate cyclase activity"/>
    <property type="evidence" value="ECO:0007669"/>
    <property type="project" value="TreeGrafter"/>
</dbReference>
<evidence type="ECO:0000256" key="13">
    <source>
        <dbReference type="ARBA" id="ARBA00023293"/>
    </source>
</evidence>
<dbReference type="OrthoDB" id="60033at2759"/>
<keyword evidence="6 14" id="KW-0812">Transmembrane</keyword>
<dbReference type="InterPro" id="IPR001054">
    <property type="entry name" value="A/G_cyclase"/>
</dbReference>
<dbReference type="InterPro" id="IPR000719">
    <property type="entry name" value="Prot_kinase_dom"/>
</dbReference>
<dbReference type="SMART" id="SM00220">
    <property type="entry name" value="S_TKc"/>
    <property type="match status" value="1"/>
</dbReference>
<comment type="subcellular location">
    <subcellularLocation>
        <location evidence="3">Cell membrane</location>
    </subcellularLocation>
    <subcellularLocation>
        <location evidence="2">Membrane</location>
        <topology evidence="2">Single-pass membrane protein</topology>
    </subcellularLocation>
</comment>
<evidence type="ECO:0000256" key="1">
    <source>
        <dbReference type="ARBA" id="ARBA00001436"/>
    </source>
</evidence>
<dbReference type="PROSITE" id="PS50125">
    <property type="entry name" value="GUANYLATE_CYCLASE_2"/>
    <property type="match status" value="1"/>
</dbReference>
<keyword evidence="13" id="KW-0141">cGMP biosynthesis</keyword>
<proteinExistence type="predicted"/>
<keyword evidence="12" id="KW-0456">Lyase</keyword>
<evidence type="ECO:0000313" key="18">
    <source>
        <dbReference type="Proteomes" id="UP000298663"/>
    </source>
</evidence>
<dbReference type="GO" id="GO:0007606">
    <property type="term" value="P:sensory perception of chemical stimulus"/>
    <property type="evidence" value="ECO:0007669"/>
    <property type="project" value="UniProtKB-ARBA"/>
</dbReference>
<sequence length="657" mass="74731">MDVQQHDYWQQSTLELDSCTFKGISCKMWWLPVLGTSGGGLIIVIVVAVYCYRRRLRLQIFRQHWKIPTKSFKIIDNPSGGVKTQSKAHKYAKRRNIDSYILMGSTKAEYIELIQRHKIEFKNGELALLMELKKASHDNIAKFLGIHYNESSKFLFIHTFVDRATLHEVLRNLEHTGKKTVLNLEGIDPMDPFIEQPKLPDDEMSVDMMFKSGFIHDIIKGLTYLHKTIAPHGWLSTHTCLIDSNWVLKLANFGVGNLLHKFTKTGALMTEKIIPFSHYVAIAPEHLKDLPIGHAYPLGTVEGDIYSLGIIACQVLFDTDPYTDSLLLTQDILQQIGEGILTPQVPLTTNAFEEGLANFIQPCFHPTAKARSTLRVVGDSFNKVFHKSRGNLVDQMLIRNMQYANQLESIVNHRTQELTTAQQTTYKLLCELLPKLFLSEVEKGKVLFRSVAETMRMGIKPDPRSYESATVLFCQICNFQHFLNHCSAEQTIRFLNNAFTMFDDVIKDHDAYKVETTGETYMVASGVPTENENRHVFIIADIALQIREATHNYTDYKPIDWNLEVRMGFHCGPIATGVIGLKSPRYCLFGDTVNFASRMQSNCAPNQIQMSEVTANMLLDCDKYTLTRRGVVKVKGKGNVNTYWLNEHMAPPPSSLR</sequence>
<feature type="transmembrane region" description="Helical" evidence="14">
    <location>
        <begin position="29"/>
        <end position="52"/>
    </location>
</feature>
<evidence type="ECO:0000313" key="17">
    <source>
        <dbReference type="EMBL" id="TKR64223.1"/>
    </source>
</evidence>
<keyword evidence="8" id="KW-0547">Nucleotide-binding</keyword>
<dbReference type="InterPro" id="IPR011009">
    <property type="entry name" value="Kinase-like_dom_sf"/>
</dbReference>
<dbReference type="InterPro" id="IPR050401">
    <property type="entry name" value="Cyclic_nucleotide_synthase"/>
</dbReference>
<dbReference type="GO" id="GO:0004383">
    <property type="term" value="F:guanylate cyclase activity"/>
    <property type="evidence" value="ECO:0007669"/>
    <property type="project" value="UniProtKB-EC"/>
</dbReference>
<keyword evidence="18" id="KW-1185">Reference proteome</keyword>
<evidence type="ECO:0000256" key="10">
    <source>
        <dbReference type="ARBA" id="ARBA00023136"/>
    </source>
</evidence>
<dbReference type="GO" id="GO:0005886">
    <property type="term" value="C:plasma membrane"/>
    <property type="evidence" value="ECO:0007669"/>
    <property type="project" value="UniProtKB-SubCell"/>
</dbReference>
<keyword evidence="11" id="KW-0325">Glycoprotein</keyword>
<dbReference type="Gene3D" id="1.10.510.10">
    <property type="entry name" value="Transferase(Phosphotransferase) domain 1"/>
    <property type="match status" value="1"/>
</dbReference>
<dbReference type="AlphaFoldDB" id="A0A4U5M6P7"/>
<evidence type="ECO:0000256" key="9">
    <source>
        <dbReference type="ARBA" id="ARBA00022989"/>
    </source>
</evidence>
<evidence type="ECO:0000256" key="7">
    <source>
        <dbReference type="ARBA" id="ARBA00022729"/>
    </source>
</evidence>
<dbReference type="Proteomes" id="UP000298663">
    <property type="component" value="Unassembled WGS sequence"/>
</dbReference>
<dbReference type="Gene3D" id="3.30.70.1230">
    <property type="entry name" value="Nucleotide cyclase"/>
    <property type="match status" value="1"/>
</dbReference>
<dbReference type="STRING" id="34508.A0A4U5M6P7"/>
<feature type="domain" description="Protein kinase" evidence="15">
    <location>
        <begin position="31"/>
        <end position="385"/>
    </location>
</feature>
<dbReference type="FunFam" id="3.30.70.1230:FF:000050">
    <property type="entry name" value="Guanylate cyclase"/>
    <property type="match status" value="1"/>
</dbReference>
<evidence type="ECO:0000259" key="15">
    <source>
        <dbReference type="PROSITE" id="PS50011"/>
    </source>
</evidence>
<dbReference type="SUPFAM" id="SSF56112">
    <property type="entry name" value="Protein kinase-like (PK-like)"/>
    <property type="match status" value="1"/>
</dbReference>
<dbReference type="PROSITE" id="PS50011">
    <property type="entry name" value="PROTEIN_KINASE_DOM"/>
    <property type="match status" value="1"/>
</dbReference>
<comment type="catalytic activity">
    <reaction evidence="1">
        <text>GTP = 3',5'-cyclic GMP + diphosphate</text>
        <dbReference type="Rhea" id="RHEA:13665"/>
        <dbReference type="ChEBI" id="CHEBI:33019"/>
        <dbReference type="ChEBI" id="CHEBI:37565"/>
        <dbReference type="ChEBI" id="CHEBI:57746"/>
        <dbReference type="EC" id="4.6.1.2"/>
    </reaction>
</comment>
<dbReference type="GO" id="GO:0007168">
    <property type="term" value="P:receptor guanylyl cyclase signaling pathway"/>
    <property type="evidence" value="ECO:0007669"/>
    <property type="project" value="TreeGrafter"/>
</dbReference>
<keyword evidence="10 14" id="KW-0472">Membrane</keyword>
<dbReference type="GO" id="GO:0005524">
    <property type="term" value="F:ATP binding"/>
    <property type="evidence" value="ECO:0007669"/>
    <property type="project" value="InterPro"/>
</dbReference>
<keyword evidence="5" id="KW-1003">Cell membrane</keyword>
<dbReference type="CDD" id="cd07302">
    <property type="entry name" value="CHD"/>
    <property type="match status" value="1"/>
</dbReference>
<dbReference type="InterPro" id="IPR001245">
    <property type="entry name" value="Ser-Thr/Tyr_kinase_cat_dom"/>
</dbReference>
<gene>
    <name evidence="17" type="ORF">L596_024796</name>
</gene>
<dbReference type="PANTHER" id="PTHR11920">
    <property type="entry name" value="GUANYLYL CYCLASE"/>
    <property type="match status" value="1"/>
</dbReference>
<protein>
    <recommendedName>
        <fullName evidence="4">guanylate cyclase</fullName>
        <ecNumber evidence="4">4.6.1.2</ecNumber>
    </recommendedName>
</protein>
<evidence type="ECO:0000256" key="8">
    <source>
        <dbReference type="ARBA" id="ARBA00022741"/>
    </source>
</evidence>
<reference evidence="17 18" key="1">
    <citation type="journal article" date="2015" name="Genome Biol.">
        <title>Comparative genomics of Steinernema reveals deeply conserved gene regulatory networks.</title>
        <authorList>
            <person name="Dillman A.R."/>
            <person name="Macchietto M."/>
            <person name="Porter C.F."/>
            <person name="Rogers A."/>
            <person name="Williams B."/>
            <person name="Antoshechkin I."/>
            <person name="Lee M.M."/>
            <person name="Goodwin Z."/>
            <person name="Lu X."/>
            <person name="Lewis E.E."/>
            <person name="Goodrich-Blair H."/>
            <person name="Stock S.P."/>
            <person name="Adams B.J."/>
            <person name="Sternberg P.W."/>
            <person name="Mortazavi A."/>
        </authorList>
    </citation>
    <scope>NUCLEOTIDE SEQUENCE [LARGE SCALE GENOMIC DNA]</scope>
    <source>
        <strain evidence="17 18">ALL</strain>
    </source>
</reference>
<keyword evidence="9 14" id="KW-1133">Transmembrane helix</keyword>
<dbReference type="SUPFAM" id="SSF55073">
    <property type="entry name" value="Nucleotide cyclase"/>
    <property type="match status" value="1"/>
</dbReference>
<dbReference type="InterPro" id="IPR029787">
    <property type="entry name" value="Nucleotide_cyclase"/>
</dbReference>
<evidence type="ECO:0000259" key="16">
    <source>
        <dbReference type="PROSITE" id="PS50125"/>
    </source>
</evidence>
<dbReference type="SMART" id="SM00044">
    <property type="entry name" value="CYCc"/>
    <property type="match status" value="1"/>
</dbReference>
<dbReference type="PANTHER" id="PTHR11920:SF355">
    <property type="entry name" value="RECEPTOR-TYPE GUANYLATE CYCLASE GCY-10-RELATED"/>
    <property type="match status" value="1"/>
</dbReference>
<dbReference type="EMBL" id="AZBU02000009">
    <property type="protein sequence ID" value="TKR64223.1"/>
    <property type="molecule type" value="Genomic_DNA"/>
</dbReference>
<dbReference type="Pfam" id="PF00211">
    <property type="entry name" value="Guanylate_cyc"/>
    <property type="match status" value="1"/>
</dbReference>